<dbReference type="RefSeq" id="WP_123772012.1">
    <property type="nucleotide sequence ID" value="NZ_CP028875.1"/>
</dbReference>
<dbReference type="EMBL" id="AY722922">
    <property type="protein sequence ID" value="AAU85985.1"/>
    <property type="molecule type" value="Genomic_DNA"/>
</dbReference>
<sequence>MKKGTSIFNIFFFILFFYSCLPAPESSGVKTEILGFELIKEDDKKNIEEYNKKTIKEDDKKTIKEDDNNICFVDEESRLNEIKEGEVRELFVGGYVTWAKSGNLKAIKDKYNNLIQDLRGLKYSYIFSPIRFKTLSLWLSYVYHINDNNYTIWGSSIPIAKIIAFESTEEFEEKYEVKSLKLISEGSNINFEQHRTGVAKISLKETSKESGYINSYNFGVFNDDLAESFKLFYNKNKCNNMLANLIIKNKQTNKDKVYEIVLNIKLFYNTVKLILDKYPNLSSEKLKLPIDE</sequence>
<dbReference type="Pfam" id="PF24960">
    <property type="entry name" value="BB0158"/>
    <property type="match status" value="1"/>
</dbReference>
<evidence type="ECO:0000313" key="2">
    <source>
        <dbReference type="EMBL" id="AAU85985.1"/>
    </source>
</evidence>
<reference evidence="2" key="2">
    <citation type="submission" date="2004-09" db="EMBL/GenBank/DDBJ databases">
        <authorList>
            <person name="Gloeckner G."/>
            <person name="Schilhabel M."/>
            <person name="Lehmann R."/>
            <person name="Platzer M."/>
        </authorList>
    </citation>
    <scope>NUCLEOTIDE SEQUENCE</scope>
    <source>
        <strain evidence="2">PBi</strain>
    </source>
</reference>
<evidence type="ECO:0000259" key="1">
    <source>
        <dbReference type="Pfam" id="PF24960"/>
    </source>
</evidence>
<geneLocation type="plasmid" evidence="4">
    <name>8</name>
</geneLocation>
<dbReference type="EMBL" id="CP028875">
    <property type="protein sequence ID" value="AZA27237.1"/>
    <property type="molecule type" value="Genomic_DNA"/>
</dbReference>
<reference evidence="2" key="1">
    <citation type="journal article" date="2004" name="Nucleic Acids Res.">
        <title>Comparative analysis of the Borrelia garinii genome.</title>
        <authorList>
            <person name="Glockner G."/>
            <person name="Lehmann R."/>
            <person name="Romualdi A."/>
            <person name="Pradella S."/>
            <person name="Schulte-Spechtel U."/>
            <person name="Schilhabel M."/>
            <person name="Wilske B."/>
            <person name="Suhnel J."/>
            <person name="Platzer M."/>
        </authorList>
    </citation>
    <scope>NUCLEOTIDE SEQUENCE [LARGE SCALE GENOMIC DNA]</scope>
    <source>
        <strain>ATCC BAA-2496 / DSM 23469 / PBi</strain>
        <strain evidence="2">PBi</strain>
        <plasmid>8</plasmid>
    </source>
</reference>
<keyword evidence="3" id="KW-0614">Plasmid</keyword>
<reference evidence="5" key="4">
    <citation type="submission" date="2018-04" db="EMBL/GenBank/DDBJ databases">
        <title>Whole Genome Assembly of Borrelia bavariensis PBi.</title>
        <authorList>
            <person name="Margos G."/>
        </authorList>
    </citation>
    <scope>NUCLEOTIDE SEQUENCE [LARGE SCALE GENOMIC DNA]</scope>
    <source>
        <strain evidence="5">PBi</strain>
        <plasmid evidence="5">lp28-4_cp32-1</plasmid>
    </source>
</reference>
<protein>
    <recommendedName>
        <fullName evidence="1">Outer surface lipoprotein BB0158 domain-containing protein</fullName>
    </recommendedName>
</protein>
<evidence type="ECO:0000313" key="5">
    <source>
        <dbReference type="Proteomes" id="UP000274630"/>
    </source>
</evidence>
<organism evidence="2">
    <name type="scientific">Borrelia garinii subsp. bavariensis (strain ATCC BAA-2496 / DSM 23469 / PBi)</name>
    <name type="common">Borreliella bavariensis</name>
    <dbReference type="NCBI Taxonomy" id="290434"/>
    <lineage>
        <taxon>Bacteria</taxon>
        <taxon>Pseudomonadati</taxon>
        <taxon>Spirochaetota</taxon>
        <taxon>Spirochaetia</taxon>
        <taxon>Spirochaetales</taxon>
        <taxon>Borreliaceae</taxon>
        <taxon>Borreliella</taxon>
    </lineage>
</organism>
<gene>
    <name evidence="2" type="ordered locus">BGP134</name>
    <name evidence="3" type="ORF">DB299_05000</name>
</gene>
<dbReference type="InterPro" id="IPR056668">
    <property type="entry name" value="BB0158-like"/>
</dbReference>
<dbReference type="PROSITE" id="PS51257">
    <property type="entry name" value="PROKAR_LIPOPROTEIN"/>
    <property type="match status" value="1"/>
</dbReference>
<name>A0A7I6GXH8_BORGP</name>
<dbReference type="Proteomes" id="UP000274630">
    <property type="component" value="Plasmid lp28-4_cp32-1"/>
</dbReference>
<accession>A0A7I6GXH8</accession>
<proteinExistence type="predicted"/>
<dbReference type="NCBIfam" id="NF033723">
    <property type="entry name" value="S2_P23"/>
    <property type="match status" value="1"/>
</dbReference>
<feature type="domain" description="Outer surface lipoprotein BB0158" evidence="1">
    <location>
        <begin position="96"/>
        <end position="279"/>
    </location>
</feature>
<evidence type="ECO:0000313" key="3">
    <source>
        <dbReference type="EMBL" id="AZA27237.1"/>
    </source>
</evidence>
<geneLocation type="plasmid" evidence="3 5">
    <name>lp28-4_cp32-1</name>
</geneLocation>
<keyword evidence="5" id="KW-1185">Reference proteome</keyword>
<evidence type="ECO:0000313" key="4">
    <source>
        <dbReference type="Proteomes" id="UP000002276"/>
    </source>
</evidence>
<reference evidence="3" key="3">
    <citation type="journal article" date="2018" name="PLoS ONE">
        <title>The genus Borrelia reloaded.</title>
        <authorList>
            <person name="Margos G."/>
            <person name="Gofton A."/>
            <person name="Wibberg D."/>
            <person name="Dangel A."/>
            <person name="Marosevic D."/>
            <person name="Loh S.M."/>
            <person name="Oskam C."/>
            <person name="Fingerle V."/>
        </authorList>
    </citation>
    <scope>NUCLEOTIDE SEQUENCE</scope>
    <source>
        <strain evidence="3">PBi</strain>
    </source>
</reference>
<dbReference type="AlphaFoldDB" id="A0A7I6GXH8"/>